<feature type="domain" description="Putative Flp pilus-assembly TadG-like N-terminal" evidence="3">
    <location>
        <begin position="56"/>
        <end position="103"/>
    </location>
</feature>
<feature type="region of interest" description="Disordered" evidence="1">
    <location>
        <begin position="1"/>
        <end position="44"/>
    </location>
</feature>
<dbReference type="EMBL" id="CP035495">
    <property type="protein sequence ID" value="QAY64243.1"/>
    <property type="molecule type" value="Genomic_DNA"/>
</dbReference>
<dbReference type="RefSeq" id="WP_129205396.1">
    <property type="nucleotide sequence ID" value="NZ_CP035495.1"/>
</dbReference>
<dbReference type="InterPro" id="IPR021202">
    <property type="entry name" value="Rv3654c-like"/>
</dbReference>
<keyword evidence="5" id="KW-1185">Reference proteome</keyword>
<keyword evidence="2" id="KW-0812">Transmembrane</keyword>
<keyword evidence="2" id="KW-0472">Membrane</keyword>
<evidence type="ECO:0000259" key="3">
    <source>
        <dbReference type="Pfam" id="PF13400"/>
    </source>
</evidence>
<organism evidence="4 5">
    <name type="scientific">Xylanimonas allomyrinae</name>
    <dbReference type="NCBI Taxonomy" id="2509459"/>
    <lineage>
        <taxon>Bacteria</taxon>
        <taxon>Bacillati</taxon>
        <taxon>Actinomycetota</taxon>
        <taxon>Actinomycetes</taxon>
        <taxon>Micrococcales</taxon>
        <taxon>Promicromonosporaceae</taxon>
        <taxon>Xylanimonas</taxon>
    </lineage>
</organism>
<dbReference type="Pfam" id="PF13400">
    <property type="entry name" value="Tad"/>
    <property type="match status" value="1"/>
</dbReference>
<dbReference type="AlphaFoldDB" id="A0A4P6EQV2"/>
<dbReference type="KEGG" id="xyl:ET495_14650"/>
<evidence type="ECO:0000313" key="5">
    <source>
        <dbReference type="Proteomes" id="UP000291758"/>
    </source>
</evidence>
<name>A0A4P6EQV2_9MICO</name>
<evidence type="ECO:0000313" key="4">
    <source>
        <dbReference type="EMBL" id="QAY64243.1"/>
    </source>
</evidence>
<accession>A0A4P6EQV2</accession>
<proteinExistence type="predicted"/>
<dbReference type="InterPro" id="IPR028087">
    <property type="entry name" value="Tad_N"/>
</dbReference>
<sequence>MVRARPAARHRAGDGVGRAVNAPRPSGGVRVSAPGGPRGQRPEDDARLRAADGERGAGTVLVLCLAAVVLLLGLGLATLGTAQVTRDAAQGAADLAALAGATALRDGLDPCGTAREAAVRNHASLASCDLEDGGIVGVVVTRPMPAVPAWAGGEAGARARAGPRLGPG</sequence>
<evidence type="ECO:0000256" key="1">
    <source>
        <dbReference type="SAM" id="MobiDB-lite"/>
    </source>
</evidence>
<reference evidence="4 5" key="1">
    <citation type="submission" date="2019-01" db="EMBL/GenBank/DDBJ databases">
        <title>Genome sequencing of strain 2JSPR-7.</title>
        <authorList>
            <person name="Heo J."/>
            <person name="Kim S.-J."/>
            <person name="Kim J.-S."/>
            <person name="Hong S.-B."/>
            <person name="Kwon S.-W."/>
        </authorList>
    </citation>
    <scope>NUCLEOTIDE SEQUENCE [LARGE SCALE GENOMIC DNA]</scope>
    <source>
        <strain evidence="4 5">2JSPR-7</strain>
    </source>
</reference>
<protein>
    <recommendedName>
        <fullName evidence="3">Putative Flp pilus-assembly TadG-like N-terminal domain-containing protein</fullName>
    </recommendedName>
</protein>
<dbReference type="NCBIfam" id="TIGR03816">
    <property type="entry name" value="tadE_like_DECH"/>
    <property type="match status" value="1"/>
</dbReference>
<keyword evidence="2" id="KW-1133">Transmembrane helix</keyword>
<evidence type="ECO:0000256" key="2">
    <source>
        <dbReference type="SAM" id="Phobius"/>
    </source>
</evidence>
<feature type="transmembrane region" description="Helical" evidence="2">
    <location>
        <begin position="57"/>
        <end position="79"/>
    </location>
</feature>
<feature type="compositionally biased region" description="Basic residues" evidence="1">
    <location>
        <begin position="1"/>
        <end position="10"/>
    </location>
</feature>
<gene>
    <name evidence="4" type="ORF">ET495_14650</name>
</gene>
<dbReference type="Proteomes" id="UP000291758">
    <property type="component" value="Chromosome"/>
</dbReference>